<evidence type="ECO:0000313" key="7">
    <source>
        <dbReference type="EMBL" id="KEJ92022.1"/>
    </source>
</evidence>
<dbReference type="PANTHER" id="PTHR33217:SF7">
    <property type="entry name" value="TRANSPOSASE FOR INSERTION SEQUENCE ELEMENT IS1081"/>
    <property type="match status" value="1"/>
</dbReference>
<dbReference type="Proteomes" id="UP000027665">
    <property type="component" value="Unassembled WGS sequence"/>
</dbReference>
<dbReference type="AlphaFoldDB" id="A0A073J2W3"/>
<evidence type="ECO:0000256" key="6">
    <source>
        <dbReference type="RuleBase" id="RU365089"/>
    </source>
</evidence>
<sequence length="85" mass="9828">MKAKAEETFSYYKFPPEHWQHIRTNNLLERLNKEIRRRTRVVHSFPDTGSAIILIAARLCHTMAGKWGAARYMEELLKGGEGEVA</sequence>
<evidence type="ECO:0000313" key="8">
    <source>
        <dbReference type="Proteomes" id="UP000027665"/>
    </source>
</evidence>
<dbReference type="EMBL" id="JMKI01000036">
    <property type="protein sequence ID" value="KEJ92022.1"/>
    <property type="molecule type" value="Genomic_DNA"/>
</dbReference>
<comment type="similarity">
    <text evidence="2 6">Belongs to the transposase mutator family.</text>
</comment>
<protein>
    <recommendedName>
        <fullName evidence="6">Mutator family transposase</fullName>
    </recommendedName>
</protein>
<keyword evidence="5 6" id="KW-0233">DNA recombination</keyword>
<comment type="caution">
    <text evidence="7">The sequence shown here is derived from an EMBL/GenBank/DDBJ whole genome shotgun (WGS) entry which is preliminary data.</text>
</comment>
<name>A0A073J2W3_9BACT</name>
<keyword evidence="6" id="KW-0814">Transposable element</keyword>
<keyword evidence="4 6" id="KW-0238">DNA-binding</keyword>
<evidence type="ECO:0000256" key="3">
    <source>
        <dbReference type="ARBA" id="ARBA00022578"/>
    </source>
</evidence>
<organism evidence="7 8">
    <name type="scientific">Synergistes jonesii</name>
    <dbReference type="NCBI Taxonomy" id="2754"/>
    <lineage>
        <taxon>Bacteria</taxon>
        <taxon>Thermotogati</taxon>
        <taxon>Synergistota</taxon>
        <taxon>Synergistia</taxon>
        <taxon>Synergistales</taxon>
        <taxon>Synergistaceae</taxon>
        <taxon>Synergistes</taxon>
    </lineage>
</organism>
<dbReference type="InterPro" id="IPR001207">
    <property type="entry name" value="Transposase_mutator"/>
</dbReference>
<evidence type="ECO:0000256" key="1">
    <source>
        <dbReference type="ARBA" id="ARBA00002190"/>
    </source>
</evidence>
<dbReference type="GO" id="GO:0004803">
    <property type="term" value="F:transposase activity"/>
    <property type="evidence" value="ECO:0007669"/>
    <property type="project" value="UniProtKB-UniRule"/>
</dbReference>
<accession>A0A073J2W3</accession>
<reference evidence="7 8" key="1">
    <citation type="submission" date="2014-04" db="EMBL/GenBank/DDBJ databases">
        <title>Draft Genome Sequence of Synergistes jonesii.</title>
        <authorList>
            <person name="Coil D.A."/>
            <person name="Eisen J.A."/>
            <person name="Holland-Moritz H.E."/>
        </authorList>
    </citation>
    <scope>NUCLEOTIDE SEQUENCE [LARGE SCALE GENOMIC DNA]</scope>
    <source>
        <strain evidence="7 8">78-1</strain>
    </source>
</reference>
<dbReference type="GO" id="GO:0006313">
    <property type="term" value="P:DNA transposition"/>
    <property type="evidence" value="ECO:0007669"/>
    <property type="project" value="UniProtKB-UniRule"/>
</dbReference>
<dbReference type="PANTHER" id="PTHR33217">
    <property type="entry name" value="TRANSPOSASE FOR INSERTION SEQUENCE ELEMENT IS1081"/>
    <property type="match status" value="1"/>
</dbReference>
<dbReference type="Pfam" id="PF00872">
    <property type="entry name" value="Transposase_mut"/>
    <property type="match status" value="1"/>
</dbReference>
<evidence type="ECO:0000256" key="4">
    <source>
        <dbReference type="ARBA" id="ARBA00023125"/>
    </source>
</evidence>
<evidence type="ECO:0000256" key="5">
    <source>
        <dbReference type="ARBA" id="ARBA00023172"/>
    </source>
</evidence>
<dbReference type="STRING" id="2754.EH55_06470"/>
<proteinExistence type="inferred from homology"/>
<keyword evidence="3 6" id="KW-0815">Transposition</keyword>
<comment type="function">
    <text evidence="1 6">Required for the transposition of the insertion element.</text>
</comment>
<keyword evidence="8" id="KW-1185">Reference proteome</keyword>
<dbReference type="GO" id="GO:0003677">
    <property type="term" value="F:DNA binding"/>
    <property type="evidence" value="ECO:0007669"/>
    <property type="project" value="UniProtKB-UniRule"/>
</dbReference>
<dbReference type="eggNOG" id="COG3328">
    <property type="taxonomic scope" value="Bacteria"/>
</dbReference>
<evidence type="ECO:0000256" key="2">
    <source>
        <dbReference type="ARBA" id="ARBA00010961"/>
    </source>
</evidence>
<gene>
    <name evidence="7" type="ORF">EH55_06470</name>
</gene>